<dbReference type="AlphaFoldDB" id="A0A139WM65"/>
<evidence type="ECO:0000313" key="1">
    <source>
        <dbReference type="EMBL" id="KYB28917.1"/>
    </source>
</evidence>
<dbReference type="EMBL" id="KQ971319">
    <property type="protein sequence ID" value="KYB28917.1"/>
    <property type="molecule type" value="Genomic_DNA"/>
</dbReference>
<reference evidence="1 2" key="1">
    <citation type="journal article" date="2008" name="Nature">
        <title>The genome of the model beetle and pest Tribolium castaneum.</title>
        <authorList>
            <consortium name="Tribolium Genome Sequencing Consortium"/>
            <person name="Richards S."/>
            <person name="Gibbs R.A."/>
            <person name="Weinstock G.M."/>
            <person name="Brown S.J."/>
            <person name="Denell R."/>
            <person name="Beeman R.W."/>
            <person name="Gibbs R."/>
            <person name="Beeman R.W."/>
            <person name="Brown S.J."/>
            <person name="Bucher G."/>
            <person name="Friedrich M."/>
            <person name="Grimmelikhuijzen C.J."/>
            <person name="Klingler M."/>
            <person name="Lorenzen M."/>
            <person name="Richards S."/>
            <person name="Roth S."/>
            <person name="Schroder R."/>
            <person name="Tautz D."/>
            <person name="Zdobnov E.M."/>
            <person name="Muzny D."/>
            <person name="Gibbs R.A."/>
            <person name="Weinstock G.M."/>
            <person name="Attaway T."/>
            <person name="Bell S."/>
            <person name="Buhay C.J."/>
            <person name="Chandrabose M.N."/>
            <person name="Chavez D."/>
            <person name="Clerk-Blankenburg K.P."/>
            <person name="Cree A."/>
            <person name="Dao M."/>
            <person name="Davis C."/>
            <person name="Chacko J."/>
            <person name="Dinh H."/>
            <person name="Dugan-Rocha S."/>
            <person name="Fowler G."/>
            <person name="Garner T.T."/>
            <person name="Garnes J."/>
            <person name="Gnirke A."/>
            <person name="Hawes A."/>
            <person name="Hernandez J."/>
            <person name="Hines S."/>
            <person name="Holder M."/>
            <person name="Hume J."/>
            <person name="Jhangiani S.N."/>
            <person name="Joshi V."/>
            <person name="Khan Z.M."/>
            <person name="Jackson L."/>
            <person name="Kovar C."/>
            <person name="Kowis A."/>
            <person name="Lee S."/>
            <person name="Lewis L.R."/>
            <person name="Margolis J."/>
            <person name="Morgan M."/>
            <person name="Nazareth L.V."/>
            <person name="Nguyen N."/>
            <person name="Okwuonu G."/>
            <person name="Parker D."/>
            <person name="Richards S."/>
            <person name="Ruiz S.J."/>
            <person name="Santibanez J."/>
            <person name="Savard J."/>
            <person name="Scherer S.E."/>
            <person name="Schneider B."/>
            <person name="Sodergren E."/>
            <person name="Tautz D."/>
            <person name="Vattahil S."/>
            <person name="Villasana D."/>
            <person name="White C.S."/>
            <person name="Wright R."/>
            <person name="Park Y."/>
            <person name="Beeman R.W."/>
            <person name="Lord J."/>
            <person name="Oppert B."/>
            <person name="Lorenzen M."/>
            <person name="Brown S."/>
            <person name="Wang L."/>
            <person name="Savard J."/>
            <person name="Tautz D."/>
            <person name="Richards S."/>
            <person name="Weinstock G."/>
            <person name="Gibbs R.A."/>
            <person name="Liu Y."/>
            <person name="Worley K."/>
            <person name="Weinstock G."/>
            <person name="Elsik C.G."/>
            <person name="Reese J.T."/>
            <person name="Elhaik E."/>
            <person name="Landan G."/>
            <person name="Graur D."/>
            <person name="Arensburger P."/>
            <person name="Atkinson P."/>
            <person name="Beeman R.W."/>
            <person name="Beidler J."/>
            <person name="Brown S.J."/>
            <person name="Demuth J.P."/>
            <person name="Drury D.W."/>
            <person name="Du Y.Z."/>
            <person name="Fujiwara H."/>
            <person name="Lorenzen M."/>
            <person name="Maselli V."/>
            <person name="Osanai M."/>
            <person name="Park Y."/>
            <person name="Robertson H.M."/>
            <person name="Tu Z."/>
            <person name="Wang J.J."/>
            <person name="Wang S."/>
            <person name="Richards S."/>
            <person name="Song H."/>
            <person name="Zhang L."/>
            <person name="Sodergren E."/>
            <person name="Werner D."/>
            <person name="Stanke M."/>
            <person name="Morgenstern B."/>
            <person name="Solovyev V."/>
            <person name="Kosarev P."/>
            <person name="Brown G."/>
            <person name="Chen H.C."/>
            <person name="Ermolaeva O."/>
            <person name="Hlavina W."/>
            <person name="Kapustin Y."/>
            <person name="Kiryutin B."/>
            <person name="Kitts P."/>
            <person name="Maglott D."/>
            <person name="Pruitt K."/>
            <person name="Sapojnikov V."/>
            <person name="Souvorov A."/>
            <person name="Mackey A.J."/>
            <person name="Waterhouse R.M."/>
            <person name="Wyder S."/>
            <person name="Zdobnov E.M."/>
            <person name="Zdobnov E.M."/>
            <person name="Wyder S."/>
            <person name="Kriventseva E.V."/>
            <person name="Kadowaki T."/>
            <person name="Bork P."/>
            <person name="Aranda M."/>
            <person name="Bao R."/>
            <person name="Beermann A."/>
            <person name="Berns N."/>
            <person name="Bolognesi R."/>
            <person name="Bonneton F."/>
            <person name="Bopp D."/>
            <person name="Brown S.J."/>
            <person name="Bucher G."/>
            <person name="Butts T."/>
            <person name="Chaumot A."/>
            <person name="Denell R.E."/>
            <person name="Ferrier D.E."/>
            <person name="Friedrich M."/>
            <person name="Gordon C.M."/>
            <person name="Jindra M."/>
            <person name="Klingler M."/>
            <person name="Lan Q."/>
            <person name="Lattorff H.M."/>
            <person name="Laudet V."/>
            <person name="von Levetsow C."/>
            <person name="Liu Z."/>
            <person name="Lutz R."/>
            <person name="Lynch J.A."/>
            <person name="da Fonseca R.N."/>
            <person name="Posnien N."/>
            <person name="Reuter R."/>
            <person name="Roth S."/>
            <person name="Savard J."/>
            <person name="Schinko J.B."/>
            <person name="Schmitt C."/>
            <person name="Schoppmeier M."/>
            <person name="Schroder R."/>
            <person name="Shippy T.D."/>
            <person name="Simonnet F."/>
            <person name="Marques-Souza H."/>
            <person name="Tautz D."/>
            <person name="Tomoyasu Y."/>
            <person name="Trauner J."/>
            <person name="Van der Zee M."/>
            <person name="Vervoort M."/>
            <person name="Wittkopp N."/>
            <person name="Wimmer E.A."/>
            <person name="Yang X."/>
            <person name="Jones A.K."/>
            <person name="Sattelle D.B."/>
            <person name="Ebert P.R."/>
            <person name="Nelson D."/>
            <person name="Scott J.G."/>
            <person name="Beeman R.W."/>
            <person name="Muthukrishnan S."/>
            <person name="Kramer K.J."/>
            <person name="Arakane Y."/>
            <person name="Beeman R.W."/>
            <person name="Zhu Q."/>
            <person name="Hogenkamp D."/>
            <person name="Dixit R."/>
            <person name="Oppert B."/>
            <person name="Jiang H."/>
            <person name="Zou Z."/>
            <person name="Marshall J."/>
            <person name="Elpidina E."/>
            <person name="Vinokurov K."/>
            <person name="Oppert C."/>
            <person name="Zou Z."/>
            <person name="Evans J."/>
            <person name="Lu Z."/>
            <person name="Zhao P."/>
            <person name="Sumathipala N."/>
            <person name="Altincicek B."/>
            <person name="Vilcinskas A."/>
            <person name="Williams M."/>
            <person name="Hultmark D."/>
            <person name="Hetru C."/>
            <person name="Jiang H."/>
            <person name="Grimmelikhuijzen C.J."/>
            <person name="Hauser F."/>
            <person name="Cazzamali G."/>
            <person name="Williamson M."/>
            <person name="Park Y."/>
            <person name="Li B."/>
            <person name="Tanaka Y."/>
            <person name="Predel R."/>
            <person name="Neupert S."/>
            <person name="Schachtner J."/>
            <person name="Verleyen P."/>
            <person name="Raible F."/>
            <person name="Bork P."/>
            <person name="Friedrich M."/>
            <person name="Walden K.K."/>
            <person name="Robertson H.M."/>
            <person name="Angeli S."/>
            <person name="Foret S."/>
            <person name="Bucher G."/>
            <person name="Schuetz S."/>
            <person name="Maleszka R."/>
            <person name="Wimmer E.A."/>
            <person name="Beeman R.W."/>
            <person name="Lorenzen M."/>
            <person name="Tomoyasu Y."/>
            <person name="Miller S.C."/>
            <person name="Grossmann D."/>
            <person name="Bucher G."/>
        </authorList>
    </citation>
    <scope>NUCLEOTIDE SEQUENCE [LARGE SCALE GENOMIC DNA]</scope>
    <source>
        <strain evidence="1 2">Georgia GA2</strain>
    </source>
</reference>
<protein>
    <submittedName>
        <fullName evidence="1">Uncharacterized protein</fullName>
    </submittedName>
</protein>
<organism evidence="1 2">
    <name type="scientific">Tribolium castaneum</name>
    <name type="common">Red flour beetle</name>
    <dbReference type="NCBI Taxonomy" id="7070"/>
    <lineage>
        <taxon>Eukaryota</taxon>
        <taxon>Metazoa</taxon>
        <taxon>Ecdysozoa</taxon>
        <taxon>Arthropoda</taxon>
        <taxon>Hexapoda</taxon>
        <taxon>Insecta</taxon>
        <taxon>Pterygota</taxon>
        <taxon>Neoptera</taxon>
        <taxon>Endopterygota</taxon>
        <taxon>Coleoptera</taxon>
        <taxon>Polyphaga</taxon>
        <taxon>Cucujiformia</taxon>
        <taxon>Tenebrionidae</taxon>
        <taxon>Tenebrionidae incertae sedis</taxon>
        <taxon>Tribolium</taxon>
    </lineage>
</organism>
<gene>
    <name evidence="1" type="primary">AUGUSTUS-3.0.2_34583</name>
    <name evidence="1" type="ORF">TcasGA2_TC034583</name>
</gene>
<keyword evidence="2" id="KW-1185">Reference proteome</keyword>
<dbReference type="Proteomes" id="UP000007266">
    <property type="component" value="Linkage group 3"/>
</dbReference>
<accession>A0A139WM65</accession>
<dbReference type="InParanoid" id="A0A139WM65"/>
<reference evidence="1 2" key="2">
    <citation type="journal article" date="2010" name="Nucleic Acids Res.">
        <title>BeetleBase in 2010: revisions to provide comprehensive genomic information for Tribolium castaneum.</title>
        <authorList>
            <person name="Kim H.S."/>
            <person name="Murphy T."/>
            <person name="Xia J."/>
            <person name="Caragea D."/>
            <person name="Park Y."/>
            <person name="Beeman R.W."/>
            <person name="Lorenzen M.D."/>
            <person name="Butcher S."/>
            <person name="Manak J.R."/>
            <person name="Brown S.J."/>
        </authorList>
    </citation>
    <scope>GENOME REANNOTATION</scope>
    <source>
        <strain evidence="1 2">Georgia GA2</strain>
    </source>
</reference>
<proteinExistence type="predicted"/>
<sequence>MKENYHCKSFESTITTPKRILNRSCIQPHFTFYGTSNYIICDMMVELISGGCVYGMLPEFATFWALFLDFSSSPLSRSWRYCLAYTKGSRRPGYKS</sequence>
<evidence type="ECO:0000313" key="2">
    <source>
        <dbReference type="Proteomes" id="UP000007266"/>
    </source>
</evidence>
<name>A0A139WM65_TRICA</name>